<keyword evidence="3 7" id="KW-0133">Cell shape</keyword>
<evidence type="ECO:0000256" key="3">
    <source>
        <dbReference type="ARBA" id="ARBA00022960"/>
    </source>
</evidence>
<dbReference type="EMBL" id="JADKNH010000005">
    <property type="protein sequence ID" value="MBF4693225.1"/>
    <property type="molecule type" value="Genomic_DNA"/>
</dbReference>
<sequence length="263" mass="29720">MNKNSKIGVFDSGLGGISVLYEIHKLMPNESIVYFGDSGNAPYGIKTKEEVVELSKRICDHLIEKEDVKAIVIACNTATSAAVDILRGQYNIPIIGMEPAIKPAITGTEGVIVVMATEMTLKEEKFNNLLYSFEEAHRIIKMPSPELVDVVENHMDDIEYIKKSISNYLDSISEHVEGIVLGCTHFIFLKDFIDEYYDHKVEIFDGNFGTASQLRNVLHTLELLSDETFEGEISIFNSRDSAFVEKSKNLYQYLRKREQDGHK</sequence>
<proteinExistence type="inferred from homology"/>
<protein>
    <recommendedName>
        <fullName evidence="2 7">Glutamate racemase</fullName>
        <ecNumber evidence="2 7">5.1.1.3</ecNumber>
    </recommendedName>
</protein>
<comment type="pathway">
    <text evidence="7">Cell wall biogenesis; peptidoglycan biosynthesis.</text>
</comment>
<name>A0ABR9ZTM0_9FIRM</name>
<feature type="active site" description="Proton donor/acceptor" evidence="7">
    <location>
        <position position="183"/>
    </location>
</feature>
<evidence type="ECO:0000256" key="1">
    <source>
        <dbReference type="ARBA" id="ARBA00001602"/>
    </source>
</evidence>
<dbReference type="NCBIfam" id="TIGR00067">
    <property type="entry name" value="glut_race"/>
    <property type="match status" value="1"/>
</dbReference>
<comment type="function">
    <text evidence="7">Provides the (R)-glutamate required for cell wall biosynthesis.</text>
</comment>
<keyword evidence="4 7" id="KW-0573">Peptidoglycan synthesis</keyword>
<comment type="similarity">
    <text evidence="7">Belongs to the aspartate/glutamate racemases family.</text>
</comment>
<comment type="caution">
    <text evidence="8">The sequence shown here is derived from an EMBL/GenBank/DDBJ whole genome shotgun (WGS) entry which is preliminary data.</text>
</comment>
<dbReference type="SUPFAM" id="SSF53681">
    <property type="entry name" value="Aspartate/glutamate racemase"/>
    <property type="match status" value="2"/>
</dbReference>
<dbReference type="Pfam" id="PF01177">
    <property type="entry name" value="Asp_Glu_race"/>
    <property type="match status" value="1"/>
</dbReference>
<evidence type="ECO:0000313" key="9">
    <source>
        <dbReference type="Proteomes" id="UP000614200"/>
    </source>
</evidence>
<dbReference type="PROSITE" id="PS00923">
    <property type="entry name" value="ASP_GLU_RACEMASE_1"/>
    <property type="match status" value="1"/>
</dbReference>
<feature type="binding site" evidence="7">
    <location>
        <begin position="76"/>
        <end position="77"/>
    </location>
    <ligand>
        <name>substrate</name>
    </ligand>
</feature>
<feature type="binding site" evidence="7">
    <location>
        <begin position="184"/>
        <end position="185"/>
    </location>
    <ligand>
        <name>substrate</name>
    </ligand>
</feature>
<dbReference type="Gene3D" id="3.40.50.1860">
    <property type="match status" value="2"/>
</dbReference>
<dbReference type="PANTHER" id="PTHR21198">
    <property type="entry name" value="GLUTAMATE RACEMASE"/>
    <property type="match status" value="1"/>
</dbReference>
<comment type="catalytic activity">
    <reaction evidence="1 7">
        <text>L-glutamate = D-glutamate</text>
        <dbReference type="Rhea" id="RHEA:12813"/>
        <dbReference type="ChEBI" id="CHEBI:29985"/>
        <dbReference type="ChEBI" id="CHEBI:29986"/>
        <dbReference type="EC" id="5.1.1.3"/>
    </reaction>
</comment>
<dbReference type="EC" id="5.1.1.3" evidence="2 7"/>
<dbReference type="InterPro" id="IPR018187">
    <property type="entry name" value="Asp/Glu_racemase_AS_1"/>
</dbReference>
<evidence type="ECO:0000256" key="2">
    <source>
        <dbReference type="ARBA" id="ARBA00013090"/>
    </source>
</evidence>
<evidence type="ECO:0000256" key="4">
    <source>
        <dbReference type="ARBA" id="ARBA00022984"/>
    </source>
</evidence>
<accession>A0ABR9ZTM0</accession>
<evidence type="ECO:0000256" key="6">
    <source>
        <dbReference type="ARBA" id="ARBA00023316"/>
    </source>
</evidence>
<dbReference type="InterPro" id="IPR015942">
    <property type="entry name" value="Asp/Glu/hydantoin_racemase"/>
</dbReference>
<dbReference type="RefSeq" id="WP_194701471.1">
    <property type="nucleotide sequence ID" value="NZ_JADKNH010000005.1"/>
</dbReference>
<gene>
    <name evidence="7 8" type="primary">murI</name>
    <name evidence="8" type="ORF">ISU02_08845</name>
</gene>
<dbReference type="GO" id="GO:0008881">
    <property type="term" value="F:glutamate racemase activity"/>
    <property type="evidence" value="ECO:0007669"/>
    <property type="project" value="UniProtKB-EC"/>
</dbReference>
<keyword evidence="6 7" id="KW-0961">Cell wall biogenesis/degradation</keyword>
<dbReference type="HAMAP" id="MF_00258">
    <property type="entry name" value="Glu_racemase"/>
    <property type="match status" value="1"/>
</dbReference>
<dbReference type="InterPro" id="IPR001920">
    <property type="entry name" value="Asp/Glu_race"/>
</dbReference>
<dbReference type="InterPro" id="IPR004391">
    <property type="entry name" value="Glu_race"/>
</dbReference>
<evidence type="ECO:0000256" key="5">
    <source>
        <dbReference type="ARBA" id="ARBA00023235"/>
    </source>
</evidence>
<evidence type="ECO:0000256" key="7">
    <source>
        <dbReference type="HAMAP-Rule" id="MF_00258"/>
    </source>
</evidence>
<dbReference type="PANTHER" id="PTHR21198:SF3">
    <property type="entry name" value="GLUTAMATE RACEMASE"/>
    <property type="match status" value="1"/>
</dbReference>
<keyword evidence="9" id="KW-1185">Reference proteome</keyword>
<reference evidence="8 9" key="1">
    <citation type="submission" date="2020-11" db="EMBL/GenBank/DDBJ databases">
        <title>Fusibacter basophilias sp. nov.</title>
        <authorList>
            <person name="Qiu D."/>
        </authorList>
    </citation>
    <scope>NUCLEOTIDE SEQUENCE [LARGE SCALE GENOMIC DNA]</scope>
    <source>
        <strain evidence="8 9">Q10-2</strain>
    </source>
</reference>
<organism evidence="8 9">
    <name type="scientific">Fusibacter ferrireducens</name>
    <dbReference type="NCBI Taxonomy" id="2785058"/>
    <lineage>
        <taxon>Bacteria</taxon>
        <taxon>Bacillati</taxon>
        <taxon>Bacillota</taxon>
        <taxon>Clostridia</taxon>
        <taxon>Eubacteriales</taxon>
        <taxon>Eubacteriales Family XII. Incertae Sedis</taxon>
        <taxon>Fusibacter</taxon>
    </lineage>
</organism>
<feature type="binding site" evidence="7">
    <location>
        <begin position="43"/>
        <end position="44"/>
    </location>
    <ligand>
        <name>substrate</name>
    </ligand>
</feature>
<dbReference type="Proteomes" id="UP000614200">
    <property type="component" value="Unassembled WGS sequence"/>
</dbReference>
<evidence type="ECO:0000313" key="8">
    <source>
        <dbReference type="EMBL" id="MBF4693225.1"/>
    </source>
</evidence>
<feature type="binding site" evidence="7">
    <location>
        <begin position="11"/>
        <end position="12"/>
    </location>
    <ligand>
        <name>substrate</name>
    </ligand>
</feature>
<keyword evidence="5 7" id="KW-0413">Isomerase</keyword>
<feature type="active site" description="Proton donor/acceptor" evidence="7">
    <location>
        <position position="75"/>
    </location>
</feature>